<dbReference type="SUPFAM" id="SSF47459">
    <property type="entry name" value="HLH, helix-loop-helix DNA-binding domain"/>
    <property type="match status" value="1"/>
</dbReference>
<dbReference type="AlphaFoldDB" id="A0AAV9ELJ7"/>
<dbReference type="PANTHER" id="PTHR45914">
    <property type="entry name" value="TRANSCRIPTION FACTOR HEC3-RELATED"/>
    <property type="match status" value="1"/>
</dbReference>
<organism evidence="8 9">
    <name type="scientific">Acorus calamus</name>
    <name type="common">Sweet flag</name>
    <dbReference type="NCBI Taxonomy" id="4465"/>
    <lineage>
        <taxon>Eukaryota</taxon>
        <taxon>Viridiplantae</taxon>
        <taxon>Streptophyta</taxon>
        <taxon>Embryophyta</taxon>
        <taxon>Tracheophyta</taxon>
        <taxon>Spermatophyta</taxon>
        <taxon>Magnoliopsida</taxon>
        <taxon>Liliopsida</taxon>
        <taxon>Acoraceae</taxon>
        <taxon>Acorus</taxon>
    </lineage>
</organism>
<evidence type="ECO:0000256" key="6">
    <source>
        <dbReference type="SAM" id="MobiDB-lite"/>
    </source>
</evidence>
<reference evidence="8" key="1">
    <citation type="journal article" date="2023" name="Nat. Commun.">
        <title>Diploid and tetraploid genomes of Acorus and the evolution of monocots.</title>
        <authorList>
            <person name="Ma L."/>
            <person name="Liu K.W."/>
            <person name="Li Z."/>
            <person name="Hsiao Y.Y."/>
            <person name="Qi Y."/>
            <person name="Fu T."/>
            <person name="Tang G.D."/>
            <person name="Zhang D."/>
            <person name="Sun W.H."/>
            <person name="Liu D.K."/>
            <person name="Li Y."/>
            <person name="Chen G.Z."/>
            <person name="Liu X.D."/>
            <person name="Liao X.Y."/>
            <person name="Jiang Y.T."/>
            <person name="Yu X."/>
            <person name="Hao Y."/>
            <person name="Huang J."/>
            <person name="Zhao X.W."/>
            <person name="Ke S."/>
            <person name="Chen Y.Y."/>
            <person name="Wu W.L."/>
            <person name="Hsu J.L."/>
            <person name="Lin Y.F."/>
            <person name="Huang M.D."/>
            <person name="Li C.Y."/>
            <person name="Huang L."/>
            <person name="Wang Z.W."/>
            <person name="Zhao X."/>
            <person name="Zhong W.Y."/>
            <person name="Peng D.H."/>
            <person name="Ahmad S."/>
            <person name="Lan S."/>
            <person name="Zhang J.S."/>
            <person name="Tsai W.C."/>
            <person name="Van de Peer Y."/>
            <person name="Liu Z.J."/>
        </authorList>
    </citation>
    <scope>NUCLEOTIDE SEQUENCE</scope>
    <source>
        <strain evidence="8">CP</strain>
    </source>
</reference>
<dbReference type="PANTHER" id="PTHR45914:SF12">
    <property type="entry name" value="TRANSCRIPTION FACTOR BHLH87"/>
    <property type="match status" value="1"/>
</dbReference>
<protein>
    <submittedName>
        <fullName evidence="8">Transcription factor bHLH87</fullName>
    </submittedName>
</protein>
<dbReference type="Gene3D" id="4.10.280.10">
    <property type="entry name" value="Helix-loop-helix DNA-binding domain"/>
    <property type="match status" value="1"/>
</dbReference>
<dbReference type="GO" id="GO:0046983">
    <property type="term" value="F:protein dimerization activity"/>
    <property type="evidence" value="ECO:0007669"/>
    <property type="project" value="InterPro"/>
</dbReference>
<keyword evidence="9" id="KW-1185">Reference proteome</keyword>
<gene>
    <name evidence="8" type="primary">BHLH87</name>
    <name evidence="8" type="ORF">QJS10_CPA06g00953</name>
</gene>
<accession>A0AAV9ELJ7</accession>
<evidence type="ECO:0000256" key="3">
    <source>
        <dbReference type="ARBA" id="ARBA00023015"/>
    </source>
</evidence>
<evidence type="ECO:0000313" key="8">
    <source>
        <dbReference type="EMBL" id="KAK1314660.1"/>
    </source>
</evidence>
<keyword evidence="5" id="KW-0539">Nucleus</keyword>
<name>A0AAV9ELJ7_ACOCL</name>
<feature type="domain" description="BHLH" evidence="7">
    <location>
        <begin position="205"/>
        <end position="254"/>
    </location>
</feature>
<keyword evidence="4" id="KW-0804">Transcription</keyword>
<feature type="region of interest" description="Disordered" evidence="6">
    <location>
        <begin position="123"/>
        <end position="162"/>
    </location>
</feature>
<reference evidence="8" key="2">
    <citation type="submission" date="2023-06" db="EMBL/GenBank/DDBJ databases">
        <authorList>
            <person name="Ma L."/>
            <person name="Liu K.-W."/>
            <person name="Li Z."/>
            <person name="Hsiao Y.-Y."/>
            <person name="Qi Y."/>
            <person name="Fu T."/>
            <person name="Tang G."/>
            <person name="Zhang D."/>
            <person name="Sun W.-H."/>
            <person name="Liu D.-K."/>
            <person name="Li Y."/>
            <person name="Chen G.-Z."/>
            <person name="Liu X.-D."/>
            <person name="Liao X.-Y."/>
            <person name="Jiang Y.-T."/>
            <person name="Yu X."/>
            <person name="Hao Y."/>
            <person name="Huang J."/>
            <person name="Zhao X.-W."/>
            <person name="Ke S."/>
            <person name="Chen Y.-Y."/>
            <person name="Wu W.-L."/>
            <person name="Hsu J.-L."/>
            <person name="Lin Y.-F."/>
            <person name="Huang M.-D."/>
            <person name="Li C.-Y."/>
            <person name="Huang L."/>
            <person name="Wang Z.-W."/>
            <person name="Zhao X."/>
            <person name="Zhong W.-Y."/>
            <person name="Peng D.-H."/>
            <person name="Ahmad S."/>
            <person name="Lan S."/>
            <person name="Zhang J.-S."/>
            <person name="Tsai W.-C."/>
            <person name="Van De Peer Y."/>
            <person name="Liu Z.-J."/>
        </authorList>
    </citation>
    <scope>NUCLEOTIDE SEQUENCE</scope>
    <source>
        <strain evidence="8">CP</strain>
        <tissue evidence="8">Leaves</tissue>
    </source>
</reference>
<evidence type="ECO:0000259" key="7">
    <source>
        <dbReference type="PROSITE" id="PS50888"/>
    </source>
</evidence>
<dbReference type="SMART" id="SM00353">
    <property type="entry name" value="HLH"/>
    <property type="match status" value="1"/>
</dbReference>
<evidence type="ECO:0000256" key="2">
    <source>
        <dbReference type="ARBA" id="ARBA00005510"/>
    </source>
</evidence>
<evidence type="ECO:0000256" key="5">
    <source>
        <dbReference type="ARBA" id="ARBA00023242"/>
    </source>
</evidence>
<dbReference type="EMBL" id="JAUJYO010000006">
    <property type="protein sequence ID" value="KAK1314660.1"/>
    <property type="molecule type" value="Genomic_DNA"/>
</dbReference>
<comment type="caution">
    <text evidence="8">The sequence shown here is derived from an EMBL/GenBank/DDBJ whole genome shotgun (WGS) entry which is preliminary data.</text>
</comment>
<dbReference type="GO" id="GO:0003700">
    <property type="term" value="F:DNA-binding transcription factor activity"/>
    <property type="evidence" value="ECO:0007669"/>
    <property type="project" value="InterPro"/>
</dbReference>
<dbReference type="GO" id="GO:0005634">
    <property type="term" value="C:nucleus"/>
    <property type="evidence" value="ECO:0007669"/>
    <property type="project" value="UniProtKB-SubCell"/>
</dbReference>
<comment type="similarity">
    <text evidence="2">Belongs to the bHLH protein family.</text>
</comment>
<evidence type="ECO:0000256" key="4">
    <source>
        <dbReference type="ARBA" id="ARBA00023163"/>
    </source>
</evidence>
<dbReference type="Proteomes" id="UP001180020">
    <property type="component" value="Unassembled WGS sequence"/>
</dbReference>
<evidence type="ECO:0000313" key="9">
    <source>
        <dbReference type="Proteomes" id="UP001180020"/>
    </source>
</evidence>
<dbReference type="InterPro" id="IPR036638">
    <property type="entry name" value="HLH_DNA-bd_sf"/>
</dbReference>
<dbReference type="PROSITE" id="PS50888">
    <property type="entry name" value="BHLH"/>
    <property type="match status" value="1"/>
</dbReference>
<dbReference type="InterPro" id="IPR011598">
    <property type="entry name" value="bHLH_dom"/>
</dbReference>
<dbReference type="CDD" id="cd11454">
    <property type="entry name" value="bHLH_AtIND_like"/>
    <property type="match status" value="1"/>
</dbReference>
<keyword evidence="3" id="KW-0805">Transcription regulation</keyword>
<comment type="subcellular location">
    <subcellularLocation>
        <location evidence="1">Nucleus</location>
    </subcellularLocation>
</comment>
<dbReference type="Pfam" id="PF00010">
    <property type="entry name" value="HLH"/>
    <property type="match status" value="1"/>
</dbReference>
<dbReference type="InterPro" id="IPR045843">
    <property type="entry name" value="IND-like"/>
</dbReference>
<proteinExistence type="inferred from homology"/>
<sequence>MESLDWAMEDYENCMSSNTNFSSDDRFDEMVDVLAPAFNNSTVSGTAWEALINTRTYATNPLSALAGFVDDSGHCSITTDVDNGFSTVFSGESKNNSSSANEDEAFNARRSKRGYEEFALLRRSSDSSDGGGGGGFHITFGDDGTPRSKRSRRQASQLTFRPPHYEADVEAMAQMKEMMYRAAALRPVDLSVRAVEKPKRKNVRISSDPQTVAARHRRERISERLRVLQQLVPGGAKMDMASMLDEAANYLRFLRAQVKALEFLGHGGGGSSSTTTTTIASAIVNVARDIHLPLSSSMQECLIFKERGDIG</sequence>
<evidence type="ECO:0000256" key="1">
    <source>
        <dbReference type="ARBA" id="ARBA00004123"/>
    </source>
</evidence>